<evidence type="ECO:0000256" key="1">
    <source>
        <dbReference type="ARBA" id="ARBA00004370"/>
    </source>
</evidence>
<dbReference type="Pfam" id="PF01103">
    <property type="entry name" value="Omp85"/>
    <property type="match status" value="1"/>
</dbReference>
<comment type="caution">
    <text evidence="7">The sequence shown here is derived from an EMBL/GenBank/DDBJ whole genome shotgun (WGS) entry which is preliminary data.</text>
</comment>
<evidence type="ECO:0000256" key="5">
    <source>
        <dbReference type="ARBA" id="ARBA00023237"/>
    </source>
</evidence>
<dbReference type="HOGENOM" id="CLU_010929_0_0_10"/>
<evidence type="ECO:0000256" key="4">
    <source>
        <dbReference type="ARBA" id="ARBA00023136"/>
    </source>
</evidence>
<organism evidence="7 8">
    <name type="scientific">Segatella copri DSM 18205</name>
    <dbReference type="NCBI Taxonomy" id="537011"/>
    <lineage>
        <taxon>Bacteria</taxon>
        <taxon>Pseudomonadati</taxon>
        <taxon>Bacteroidota</taxon>
        <taxon>Bacteroidia</taxon>
        <taxon>Bacteroidales</taxon>
        <taxon>Prevotellaceae</taxon>
        <taxon>Segatella</taxon>
    </lineage>
</organism>
<gene>
    <name evidence="7" type="ORF">PREVCOP_06620</name>
</gene>
<dbReference type="RefSeq" id="WP_006849287.1">
    <property type="nucleotide sequence ID" value="NZ_CP085932.1"/>
</dbReference>
<keyword evidence="2" id="KW-0812">Transmembrane</keyword>
<sequence length="739" mass="84739">MKHVPYCKFKIDILKKETISLLALPLLIASCSSSKMVPEGEYILNKVEVKSDSAGYNAGALKQYVRQKEKPKLFSLFKNPFSKKPVIYDTLQARLSCQDLLTAMQNQGFMHAGVSLYTTKKGKKLDATYLLHPGEPFVIGKVKYEVEDEHIQQLLHLDNPDNQQIKPGMRFTVETLDNERRRISSLLTNDGYFRFHKDFIQFSADTIAGQKDIALTLHLMKYKANSNAPEVDHPRYEIRNINYLSNDSDRIHLRHQVLLNATALREGRPYSAAALQRTYNNFARLQAVKYTNISFSEVPDSNQVTENVMERDSISRQMDCNIQISTNKPSTIAFQPEGTNTAGDLGAAASLTYTNRNLFRGSEQLSIELRGAYEAITGLEGYQDQNYTEYSVEGKLVFPRFLAPFLSRNFRRRQTANSELSASWNLQNRPEFHRRVFSTAWRYRWTEPRHHLAWRFDLLDLNYVYMPWISETFKRDYLDNAENRNAILRYNYEDLFIMKMGFGLSYSDGVDAVRVNVESSGNLLSGVSKAFGFKVNSQGQRTLFNIAYAQYAKFDVDYTHLMQFDKRNALALHAGIGVAYPYGNSTVLPFEKRYFSGGANSVRGWGVRELGPGKFKGTDGRIDFINQTGDVKLDLNAEYRTSLFWKFEGAAFIDAGNIWTLRNYEDQPGGQFKIDEFYKQIAVAYGLGLRLNFDYFILRLDMGMKAINPAYGTKEEHWAIIHPKLDRDFAFHFAVGLPF</sequence>
<comment type="subcellular location">
    <subcellularLocation>
        <location evidence="1">Membrane</location>
    </subcellularLocation>
</comment>
<evidence type="ECO:0000313" key="8">
    <source>
        <dbReference type="Proteomes" id="UP000004477"/>
    </source>
</evidence>
<proteinExistence type="predicted"/>
<name>D1PHA0_9BACT</name>
<dbReference type="GeneID" id="69849135"/>
<dbReference type="OrthoDB" id="9814535at2"/>
<evidence type="ECO:0000256" key="3">
    <source>
        <dbReference type="ARBA" id="ARBA00022729"/>
    </source>
</evidence>
<keyword evidence="5" id="KW-0998">Cell outer membrane</keyword>
<dbReference type="Proteomes" id="UP000004477">
    <property type="component" value="Unassembled WGS sequence"/>
</dbReference>
<accession>D1PHA0</accession>
<dbReference type="InterPro" id="IPR039910">
    <property type="entry name" value="D15-like"/>
</dbReference>
<evidence type="ECO:0000256" key="2">
    <source>
        <dbReference type="ARBA" id="ARBA00022692"/>
    </source>
</evidence>
<evidence type="ECO:0000259" key="6">
    <source>
        <dbReference type="Pfam" id="PF01103"/>
    </source>
</evidence>
<evidence type="ECO:0000313" key="7">
    <source>
        <dbReference type="EMBL" id="EFB33863.1"/>
    </source>
</evidence>
<keyword evidence="4" id="KW-0472">Membrane</keyword>
<dbReference type="PANTHER" id="PTHR12815:SF47">
    <property type="entry name" value="TRANSLOCATION AND ASSEMBLY MODULE SUBUNIT TAMA"/>
    <property type="match status" value="1"/>
</dbReference>
<protein>
    <submittedName>
        <fullName evidence="7">Outer membrane protein, OMP85 family</fullName>
    </submittedName>
</protein>
<reference evidence="7" key="1">
    <citation type="submission" date="2009-11" db="EMBL/GenBank/DDBJ databases">
        <authorList>
            <person name="Weinstock G."/>
            <person name="Sodergren E."/>
            <person name="Clifton S."/>
            <person name="Fulton L."/>
            <person name="Fulton B."/>
            <person name="Courtney L."/>
            <person name="Fronick C."/>
            <person name="Harrison M."/>
            <person name="Strong C."/>
            <person name="Farmer C."/>
            <person name="Delahaunty K."/>
            <person name="Markovic C."/>
            <person name="Hall O."/>
            <person name="Minx P."/>
            <person name="Tomlinson C."/>
            <person name="Mitreva M."/>
            <person name="Nelson J."/>
            <person name="Hou S."/>
            <person name="Wollam A."/>
            <person name="Pepin K.H."/>
            <person name="Johnson M."/>
            <person name="Bhonagiri V."/>
            <person name="Nash W.E."/>
            <person name="Warren W."/>
            <person name="Chinwalla A."/>
            <person name="Mardis E.R."/>
            <person name="Wilson R.K."/>
        </authorList>
    </citation>
    <scope>NUCLEOTIDE SEQUENCE [LARGE SCALE GENOMIC DNA]</scope>
    <source>
        <strain evidence="7">DSM 18205</strain>
    </source>
</reference>
<dbReference type="EMBL" id="ACBX02000051">
    <property type="protein sequence ID" value="EFB33863.1"/>
    <property type="molecule type" value="Genomic_DNA"/>
</dbReference>
<dbReference type="AlphaFoldDB" id="D1PHA0"/>
<keyword evidence="3" id="KW-0732">Signal</keyword>
<dbReference type="GO" id="GO:0019867">
    <property type="term" value="C:outer membrane"/>
    <property type="evidence" value="ECO:0007669"/>
    <property type="project" value="InterPro"/>
</dbReference>
<dbReference type="PROSITE" id="PS51257">
    <property type="entry name" value="PROKAR_LIPOPROTEIN"/>
    <property type="match status" value="1"/>
</dbReference>
<keyword evidence="8" id="KW-1185">Reference proteome</keyword>
<dbReference type="Gene3D" id="2.40.160.50">
    <property type="entry name" value="membrane protein fhac: a member of the omp85/tpsb transporter family"/>
    <property type="match status" value="1"/>
</dbReference>
<dbReference type="PaxDb" id="537011-PREVCOP_06620"/>
<dbReference type="STRING" id="537011.PREVCOP_06620"/>
<feature type="domain" description="Bacterial surface antigen (D15)" evidence="6">
    <location>
        <begin position="549"/>
        <end position="737"/>
    </location>
</feature>
<dbReference type="PANTHER" id="PTHR12815">
    <property type="entry name" value="SORTING AND ASSEMBLY MACHINERY SAMM50 PROTEIN FAMILY MEMBER"/>
    <property type="match status" value="1"/>
</dbReference>
<dbReference type="InterPro" id="IPR000184">
    <property type="entry name" value="Bac_surfAg_D15"/>
</dbReference>